<protein>
    <recommendedName>
        <fullName evidence="1">HTH cro/C1-type domain-containing protein</fullName>
    </recommendedName>
</protein>
<evidence type="ECO:0000313" key="2">
    <source>
        <dbReference type="EMBL" id="GAD65455.1"/>
    </source>
</evidence>
<evidence type="ECO:0000313" key="3">
    <source>
        <dbReference type="Proteomes" id="UP000016570"/>
    </source>
</evidence>
<dbReference type="PROSITE" id="PS50943">
    <property type="entry name" value="HTH_CROC1"/>
    <property type="match status" value="1"/>
</dbReference>
<name>U2ZVJ3_VIBPR</name>
<comment type="caution">
    <text evidence="2">The sequence shown here is derived from an EMBL/GenBank/DDBJ whole genome shotgun (WGS) entry which is preliminary data.</text>
</comment>
<reference evidence="2 3" key="1">
    <citation type="submission" date="2013-09" db="EMBL/GenBank/DDBJ databases">
        <title>Whole genome shotgun sequence of Vibrio proteolyticus NBRC 13287.</title>
        <authorList>
            <person name="Isaki S."/>
            <person name="Hosoyama A."/>
            <person name="Numata M."/>
            <person name="Hashimoto M."/>
            <person name="Hosoyama Y."/>
            <person name="Tsuchikane K."/>
            <person name="Noguchi M."/>
            <person name="Hirakata S."/>
            <person name="Ichikawa N."/>
            <person name="Ohji S."/>
            <person name="Yamazoe A."/>
            <person name="Fujita N."/>
        </authorList>
    </citation>
    <scope>NUCLEOTIDE SEQUENCE [LARGE SCALE GENOMIC DNA]</scope>
    <source>
        <strain evidence="2 3">NBRC 13287</strain>
    </source>
</reference>
<dbReference type="CDD" id="cd00093">
    <property type="entry name" value="HTH_XRE"/>
    <property type="match status" value="1"/>
</dbReference>
<accession>U2ZVJ3</accession>
<dbReference type="EMBL" id="BATJ01000001">
    <property type="protein sequence ID" value="GAD65455.1"/>
    <property type="molecule type" value="Genomic_DNA"/>
</dbReference>
<dbReference type="AlphaFoldDB" id="U2ZVJ3"/>
<dbReference type="SMART" id="SM00530">
    <property type="entry name" value="HTH_XRE"/>
    <property type="match status" value="1"/>
</dbReference>
<dbReference type="STRING" id="1219065.VPR01S_01_02280"/>
<dbReference type="InterPro" id="IPR010982">
    <property type="entry name" value="Lambda_DNA-bd_dom_sf"/>
</dbReference>
<dbReference type="Proteomes" id="UP000016570">
    <property type="component" value="Unassembled WGS sequence"/>
</dbReference>
<dbReference type="eggNOG" id="COG3655">
    <property type="taxonomic scope" value="Bacteria"/>
</dbReference>
<dbReference type="SUPFAM" id="SSF47413">
    <property type="entry name" value="lambda repressor-like DNA-binding domains"/>
    <property type="match status" value="1"/>
</dbReference>
<dbReference type="Gene3D" id="1.10.260.40">
    <property type="entry name" value="lambda repressor-like DNA-binding domains"/>
    <property type="match status" value="1"/>
</dbReference>
<dbReference type="GO" id="GO:0003677">
    <property type="term" value="F:DNA binding"/>
    <property type="evidence" value="ECO:0007669"/>
    <property type="project" value="InterPro"/>
</dbReference>
<proteinExistence type="predicted"/>
<feature type="domain" description="HTH cro/C1-type" evidence="1">
    <location>
        <begin position="22"/>
        <end position="76"/>
    </location>
</feature>
<organism evidence="2 3">
    <name type="scientific">Vibrio proteolyticus NBRC 13287</name>
    <dbReference type="NCBI Taxonomy" id="1219065"/>
    <lineage>
        <taxon>Bacteria</taxon>
        <taxon>Pseudomonadati</taxon>
        <taxon>Pseudomonadota</taxon>
        <taxon>Gammaproteobacteria</taxon>
        <taxon>Vibrionales</taxon>
        <taxon>Vibrionaceae</taxon>
        <taxon>Vibrio</taxon>
    </lineage>
</organism>
<evidence type="ECO:0000259" key="1">
    <source>
        <dbReference type="PROSITE" id="PS50943"/>
    </source>
</evidence>
<dbReference type="Pfam" id="PF13560">
    <property type="entry name" value="HTH_31"/>
    <property type="match status" value="1"/>
</dbReference>
<gene>
    <name evidence="2" type="ORF">VPR01S_01_02280</name>
</gene>
<keyword evidence="3" id="KW-1185">Reference proteome</keyword>
<dbReference type="InterPro" id="IPR001387">
    <property type="entry name" value="Cro/C1-type_HTH"/>
</dbReference>
<sequence length="262" mass="30015">MVSLKIQEGKVEPLHSEICRQLKLELKRAGVSYKALSEHLGVSEVSVKRLLNQQQPLSISRVCDIADLVGVSVSQIMARAEEAVSAVPVFSDEQDAALYEHQELYTLLDHMISDRADADWLMKKYDLDEASMYLYLRDLEKLGLINLISGLRFRVAVPRHIAFSESHRFPSYFKNQVLEGLKERVQCIKQDNKSAYFITSKLRLTEEEFQQYNLGLEAMMMDALQLSQSRDVNTPGTDEYTIADLGAKGRFHPELKKPHRRR</sequence>